<name>A0A2I7Y9B4_STAAU</name>
<evidence type="ECO:0000313" key="16">
    <source>
        <dbReference type="Proteomes" id="UP000459702"/>
    </source>
</evidence>
<evidence type="ECO:0000313" key="1">
    <source>
        <dbReference type="EMBL" id="CAA4149630.1"/>
    </source>
</evidence>
<evidence type="ECO:0000313" key="15">
    <source>
        <dbReference type="Proteomes" id="UP000459586"/>
    </source>
</evidence>
<comment type="caution">
    <text evidence="5">The sequence shown here is derived from an EMBL/GenBank/DDBJ whole genome shotgun (WGS) entry which is preliminary data.</text>
</comment>
<dbReference type="RefSeq" id="WP_000700062.1">
    <property type="nucleotide sequence ID" value="NZ_AP025249.1"/>
</dbReference>
<evidence type="ECO:0000313" key="17">
    <source>
        <dbReference type="Proteomes" id="UP000505390"/>
    </source>
</evidence>
<dbReference type="Proteomes" id="UP000443708">
    <property type="component" value="Unassembled WGS sequence"/>
</dbReference>
<evidence type="ECO:0000313" key="9">
    <source>
        <dbReference type="EMBL" id="RZH93011.1"/>
    </source>
</evidence>
<evidence type="ECO:0000313" key="10">
    <source>
        <dbReference type="Proteomes" id="UP000293434"/>
    </source>
</evidence>
<evidence type="ECO:0000313" key="7">
    <source>
        <dbReference type="EMBL" id="CAC5807951.1"/>
    </source>
</evidence>
<dbReference type="EMBL" id="CACTOE010000017">
    <property type="protein sequence ID" value="CAA4149630.1"/>
    <property type="molecule type" value="Genomic_DNA"/>
</dbReference>
<dbReference type="Proteomes" id="UP000507112">
    <property type="component" value="Unassembled WGS sequence"/>
</dbReference>
<proteinExistence type="predicted"/>
<dbReference type="EMBL" id="CAIGXB010000011">
    <property type="protein sequence ID" value="CAC5807951.1"/>
    <property type="molecule type" value="Genomic_DNA"/>
</dbReference>
<dbReference type="Proteomes" id="UP000459586">
    <property type="component" value="Unassembled WGS sequence"/>
</dbReference>
<dbReference type="EMBL" id="CACTPI010000012">
    <property type="protein sequence ID" value="CAA4154338.1"/>
    <property type="molecule type" value="Genomic_DNA"/>
</dbReference>
<dbReference type="AlphaFoldDB" id="A0A2I7Y9B4"/>
<organism evidence="5 16">
    <name type="scientific">Staphylococcus aureus</name>
    <dbReference type="NCBI Taxonomy" id="1280"/>
    <lineage>
        <taxon>Bacteria</taxon>
        <taxon>Bacillati</taxon>
        <taxon>Bacillota</taxon>
        <taxon>Bacilli</taxon>
        <taxon>Bacillales</taxon>
        <taxon>Staphylococcaceae</taxon>
        <taxon>Staphylococcus</taxon>
    </lineage>
</organism>
<evidence type="ECO:0000313" key="5">
    <source>
        <dbReference type="EMBL" id="CAA6117184.1"/>
    </source>
</evidence>
<evidence type="ECO:0000313" key="11">
    <source>
        <dbReference type="Proteomes" id="UP000442696"/>
    </source>
</evidence>
<dbReference type="EMBL" id="CACURZ010000016">
    <property type="protein sequence ID" value="CAA6381959.1"/>
    <property type="molecule type" value="Genomic_DNA"/>
</dbReference>
<dbReference type="Proteomes" id="UP000442696">
    <property type="component" value="Unassembled WGS sequence"/>
</dbReference>
<accession>A0A2I7Y9B4</accession>
<dbReference type="EMBL" id="CACTQT010000015">
    <property type="protein sequence ID" value="CAA4391980.1"/>
    <property type="molecule type" value="Genomic_DNA"/>
</dbReference>
<dbReference type="OMA" id="QMKECKQ"/>
<evidence type="ECO:0000313" key="2">
    <source>
        <dbReference type="EMBL" id="CAA4154338.1"/>
    </source>
</evidence>
<evidence type="ECO:0000313" key="3">
    <source>
        <dbReference type="EMBL" id="CAA4391980.1"/>
    </source>
</evidence>
<gene>
    <name evidence="9" type="ORF">EIG94_08305</name>
    <name evidence="1" type="ORF">SAMEA1029512_02238</name>
    <name evidence="2" type="ORF">SAMEA1029528_02366</name>
    <name evidence="3" type="ORF">SAMEA2078260_02299</name>
    <name evidence="5" type="ORF">SAMEA2078588_02328</name>
    <name evidence="6" type="ORF">SAMEA2080344_02384</name>
    <name evidence="4" type="ORF">SAMEA2081063_02369</name>
    <name evidence="7" type="ORF">SAMEA4008575_02429</name>
    <name evidence="8" type="ORF">SAMEA70146418_02403</name>
</gene>
<evidence type="ECO:0000313" key="6">
    <source>
        <dbReference type="EMBL" id="CAA6381959.1"/>
    </source>
</evidence>
<dbReference type="EMBL" id="CAIIGD010000010">
    <property type="protein sequence ID" value="CAC8231005.1"/>
    <property type="molecule type" value="Genomic_DNA"/>
</dbReference>
<reference evidence="11 12" key="2">
    <citation type="submission" date="2019-12" db="EMBL/GenBank/DDBJ databases">
        <authorList>
            <consortium name="Pathogen Informatics"/>
        </authorList>
    </citation>
    <scope>NUCLEOTIDE SEQUENCE [LARGE SCALE GENOMIC DNA]</scope>
    <source>
        <strain evidence="8 18">MOS105</strain>
        <strain evidence="2 14">S040_N01_C01</strain>
        <strain evidence="1 12">S087_N01_C01</strain>
        <strain evidence="7 17">SG160</strain>
        <strain evidence="5 16">T012_N10_C04</strain>
        <strain evidence="3 11">T012_N16_C08</strain>
        <strain evidence="4 13">T065_N03_C06</strain>
        <strain evidence="6 15">T197_A02_C01</strain>
    </source>
</reference>
<dbReference type="Proteomes" id="UP000505390">
    <property type="component" value="Unassembled WGS sequence"/>
</dbReference>
<protein>
    <submittedName>
        <fullName evidence="5">Phage protein</fullName>
    </submittedName>
</protein>
<dbReference type="Proteomes" id="UP000443506">
    <property type="component" value="Unassembled WGS sequence"/>
</dbReference>
<dbReference type="EMBL" id="CACUNS010000016">
    <property type="protein sequence ID" value="CAA6117184.1"/>
    <property type="molecule type" value="Genomic_DNA"/>
</dbReference>
<evidence type="ECO:0000313" key="12">
    <source>
        <dbReference type="Proteomes" id="UP000442782"/>
    </source>
</evidence>
<evidence type="ECO:0000313" key="14">
    <source>
        <dbReference type="Proteomes" id="UP000443708"/>
    </source>
</evidence>
<dbReference type="Proteomes" id="UP000459702">
    <property type="component" value="Unassembled WGS sequence"/>
</dbReference>
<dbReference type="Proteomes" id="UP000293434">
    <property type="component" value="Unassembled WGS sequence"/>
</dbReference>
<reference evidence="9 10" key="1">
    <citation type="submission" date="2018-11" db="EMBL/GenBank/DDBJ databases">
        <title>Genomic profiling of Staphylococcus species from a Poultry farm system in KwaZulu-Natal, South Africa.</title>
        <authorList>
            <person name="Amoako D.G."/>
            <person name="Somboro A.M."/>
            <person name="Abia A.L.K."/>
            <person name="Bester L.A."/>
            <person name="Essack S.Y."/>
        </authorList>
    </citation>
    <scope>NUCLEOTIDE SEQUENCE [LARGE SCALE GENOMIC DNA]</scope>
    <source>
        <strain evidence="9 10">SA9</strain>
    </source>
</reference>
<evidence type="ECO:0000313" key="8">
    <source>
        <dbReference type="EMBL" id="CAC8231005.1"/>
    </source>
</evidence>
<evidence type="ECO:0000313" key="18">
    <source>
        <dbReference type="Proteomes" id="UP000507112"/>
    </source>
</evidence>
<dbReference type="EMBL" id="CACTWD010000017">
    <property type="protein sequence ID" value="CAA4700928.1"/>
    <property type="molecule type" value="Genomic_DNA"/>
</dbReference>
<sequence>MKINDNNDKNVEQNAVVDLKKVLEMAKSYDEIERYTLSNGEDIEFYPHFSRTKIKEIIEEYKGYLISEDKDDMKFMDMVSKDDVSLVLFWYFLAVKKFTHFGESMKRIKKVKSLAPYYNALLETGILEEICNDAFAYEELSKVTEMFAKEAAINVTANEFVNKYEDEIEVAREKFANTYLNKSED</sequence>
<dbReference type="EMBL" id="RQTC01000129">
    <property type="protein sequence ID" value="RZH93011.1"/>
    <property type="molecule type" value="Genomic_DNA"/>
</dbReference>
<evidence type="ECO:0000313" key="13">
    <source>
        <dbReference type="Proteomes" id="UP000443506"/>
    </source>
</evidence>
<dbReference type="Proteomes" id="UP000442782">
    <property type="component" value="Unassembled WGS sequence"/>
</dbReference>
<evidence type="ECO:0000313" key="4">
    <source>
        <dbReference type="EMBL" id="CAA4700928.1"/>
    </source>
</evidence>